<dbReference type="RefSeq" id="WP_372823242.1">
    <property type="nucleotide sequence ID" value="NZ_JARRIF010000001.1"/>
</dbReference>
<organism evidence="1 2">
    <name type="scientific">Pyrococcus kukulkanii</name>
    <dbReference type="NCBI Taxonomy" id="1609559"/>
    <lineage>
        <taxon>Archaea</taxon>
        <taxon>Methanobacteriati</taxon>
        <taxon>Methanobacteriota</taxon>
        <taxon>Thermococci</taxon>
        <taxon>Thermococcales</taxon>
        <taxon>Thermococcaceae</taxon>
        <taxon>Pyrococcus</taxon>
    </lineage>
</organism>
<evidence type="ECO:0000313" key="2">
    <source>
        <dbReference type="Proteomes" id="UP001571980"/>
    </source>
</evidence>
<comment type="caution">
    <text evidence="1">The sequence shown here is derived from an EMBL/GenBank/DDBJ whole genome shotgun (WGS) entry which is preliminary data.</text>
</comment>
<dbReference type="EMBL" id="JARRIG010000001">
    <property type="protein sequence ID" value="MFA4803669.1"/>
    <property type="molecule type" value="Genomic_DNA"/>
</dbReference>
<reference evidence="1 2" key="1">
    <citation type="submission" date="2023-03" db="EMBL/GenBank/DDBJ databases">
        <title>Speciation in Pyrococcus: adaptation to high temperature as a mechanism.</title>
        <authorList>
            <person name="Gu J."/>
        </authorList>
    </citation>
    <scope>NUCLEOTIDE SEQUENCE [LARGE SCALE GENOMIC DNA]</scope>
    <source>
        <strain evidence="1 2">LMOA34</strain>
    </source>
</reference>
<proteinExistence type="predicted"/>
<dbReference type="InterPro" id="IPR029063">
    <property type="entry name" value="SAM-dependent_MTases_sf"/>
</dbReference>
<evidence type="ECO:0000313" key="1">
    <source>
        <dbReference type="EMBL" id="MFA4803669.1"/>
    </source>
</evidence>
<sequence>MEKWDFNSWAESYDKDVEMDEWTYRDYWNVLRLVVGCVSDLVLDISCGTGNILRFLDPESHIGV</sequence>
<evidence type="ECO:0008006" key="3">
    <source>
        <dbReference type="Google" id="ProtNLM"/>
    </source>
</evidence>
<name>A0ABV4T3M6_9EURY</name>
<keyword evidence="2" id="KW-1185">Reference proteome</keyword>
<dbReference type="Proteomes" id="UP001571980">
    <property type="component" value="Unassembled WGS sequence"/>
</dbReference>
<gene>
    <name evidence="1" type="ORF">P8X34_02750</name>
</gene>
<accession>A0ABV4T3M6</accession>
<dbReference type="SUPFAM" id="SSF53335">
    <property type="entry name" value="S-adenosyl-L-methionine-dependent methyltransferases"/>
    <property type="match status" value="1"/>
</dbReference>
<protein>
    <recommendedName>
        <fullName evidence="3">Class I SAM-dependent methyltransferase</fullName>
    </recommendedName>
</protein>
<dbReference type="Gene3D" id="3.40.50.150">
    <property type="entry name" value="Vaccinia Virus protein VP39"/>
    <property type="match status" value="1"/>
</dbReference>